<dbReference type="AlphaFoldDB" id="U7UCY6"/>
<dbReference type="RefSeq" id="WP_023054516.1">
    <property type="nucleotide sequence ID" value="NZ_AWXA01000053.1"/>
</dbReference>
<reference evidence="7 8" key="1">
    <citation type="submission" date="2013-09" db="EMBL/GenBank/DDBJ databases">
        <authorList>
            <person name="Durkin A.S."/>
            <person name="Haft D.R."/>
            <person name="McCorrison J."/>
            <person name="Torralba M."/>
            <person name="Gillis M."/>
            <person name="Haft D.H."/>
            <person name="Methe B."/>
            <person name="Sutton G."/>
            <person name="Nelson K.E."/>
        </authorList>
    </citation>
    <scope>NUCLEOTIDE SEQUENCE [LARGE SCALE GENOMIC DNA]</scope>
    <source>
        <strain evidence="7 8">BV3C16-1</strain>
    </source>
</reference>
<comment type="caution">
    <text evidence="5">Lacks conserved residue(s) required for the propagation of feature annotation.</text>
</comment>
<accession>U7UCY6</accession>
<dbReference type="InterPro" id="IPR022414">
    <property type="entry name" value="ATP-guanido_PTrfase_cat"/>
</dbReference>
<comment type="similarity">
    <text evidence="5">Belongs to the ATP:guanido phosphotransferase family.</text>
</comment>
<dbReference type="Proteomes" id="UP000017090">
    <property type="component" value="Unassembled WGS sequence"/>
</dbReference>
<dbReference type="InterPro" id="IPR000749">
    <property type="entry name" value="ATP-guanido_PTrfase"/>
</dbReference>
<feature type="binding site" evidence="5">
    <location>
        <begin position="26"/>
        <end position="30"/>
    </location>
    <ligand>
        <name>ATP</name>
        <dbReference type="ChEBI" id="CHEBI:30616"/>
    </ligand>
</feature>
<dbReference type="SUPFAM" id="SSF55931">
    <property type="entry name" value="Glutamine synthetase/guanido kinase"/>
    <property type="match status" value="1"/>
</dbReference>
<evidence type="ECO:0000256" key="3">
    <source>
        <dbReference type="ARBA" id="ARBA00022777"/>
    </source>
</evidence>
<dbReference type="CDD" id="cd07930">
    <property type="entry name" value="bacterial_phosphagen_kinase"/>
    <property type="match status" value="1"/>
</dbReference>
<feature type="binding site" evidence="5">
    <location>
        <position position="91"/>
    </location>
    <ligand>
        <name>ATP</name>
        <dbReference type="ChEBI" id="CHEBI:30616"/>
    </ligand>
</feature>
<feature type="domain" description="Phosphagen kinase C-terminal" evidence="6">
    <location>
        <begin position="23"/>
        <end position="252"/>
    </location>
</feature>
<evidence type="ECO:0000313" key="8">
    <source>
        <dbReference type="Proteomes" id="UP000017090"/>
    </source>
</evidence>
<dbReference type="Gene3D" id="3.30.590.10">
    <property type="entry name" value="Glutamine synthetase/guanido kinase, catalytic domain"/>
    <property type="match status" value="1"/>
</dbReference>
<dbReference type="PANTHER" id="PTHR11547">
    <property type="entry name" value="ARGININE OR CREATINE KINASE"/>
    <property type="match status" value="1"/>
</dbReference>
<dbReference type="GO" id="GO:0004111">
    <property type="term" value="F:creatine kinase activity"/>
    <property type="evidence" value="ECO:0007669"/>
    <property type="project" value="InterPro"/>
</dbReference>
<dbReference type="GO" id="GO:0005615">
    <property type="term" value="C:extracellular space"/>
    <property type="evidence" value="ECO:0007669"/>
    <property type="project" value="TreeGrafter"/>
</dbReference>
<dbReference type="GO" id="GO:0046314">
    <property type="term" value="P:phosphocreatine biosynthetic process"/>
    <property type="evidence" value="ECO:0007669"/>
    <property type="project" value="InterPro"/>
</dbReference>
<dbReference type="STRING" id="1111454.HMPREF1250_1645"/>
<evidence type="ECO:0000256" key="4">
    <source>
        <dbReference type="ARBA" id="ARBA00022840"/>
    </source>
</evidence>
<keyword evidence="2 5" id="KW-0547">Nucleotide-binding</keyword>
<feature type="binding site" evidence="5">
    <location>
        <begin position="174"/>
        <end position="178"/>
    </location>
    <ligand>
        <name>ATP</name>
        <dbReference type="ChEBI" id="CHEBI:30616"/>
    </ligand>
</feature>
<dbReference type="InterPro" id="IPR023660">
    <property type="entry name" value="Arg_Kinase"/>
</dbReference>
<dbReference type="PROSITE" id="PS51510">
    <property type="entry name" value="PHOSPHAGEN_KINASE_C"/>
    <property type="match status" value="1"/>
</dbReference>
<dbReference type="EMBL" id="AWXA01000053">
    <property type="protein sequence ID" value="ERT57210.1"/>
    <property type="molecule type" value="Genomic_DNA"/>
</dbReference>
<organism evidence="7 8">
    <name type="scientific">Megasphaera vaginalis</name>
    <name type="common">ex Srinivasan et al. 2021</name>
    <dbReference type="NCBI Taxonomy" id="1111454"/>
    <lineage>
        <taxon>Bacteria</taxon>
        <taxon>Bacillati</taxon>
        <taxon>Bacillota</taxon>
        <taxon>Negativicutes</taxon>
        <taxon>Veillonellales</taxon>
        <taxon>Veillonellaceae</taxon>
        <taxon>Megasphaera</taxon>
    </lineage>
</organism>
<keyword evidence="3 5" id="KW-0418">Kinase</keyword>
<evidence type="ECO:0000256" key="2">
    <source>
        <dbReference type="ARBA" id="ARBA00022741"/>
    </source>
</evidence>
<name>U7UCY6_9FIRM</name>
<evidence type="ECO:0000259" key="6">
    <source>
        <dbReference type="PROSITE" id="PS51510"/>
    </source>
</evidence>
<dbReference type="OrthoDB" id="9791353at2"/>
<evidence type="ECO:0000313" key="7">
    <source>
        <dbReference type="EMBL" id="ERT57210.1"/>
    </source>
</evidence>
<keyword evidence="1 5" id="KW-0808">Transferase</keyword>
<proteinExistence type="inferred from homology"/>
<dbReference type="InterPro" id="IPR014746">
    <property type="entry name" value="Gln_synth/guanido_kin_cat_dom"/>
</dbReference>
<protein>
    <submittedName>
        <fullName evidence="7">ATP:guanido phosphotransferase, C-terminal catalytic domain protein</fullName>
    </submittedName>
</protein>
<sequence>MFAELLTAPLLPWQDGSGEAADIVLESRIRLVRNLKKYVFPGKASAAELQAVLTEAKAQVPRLQQLGTGRYEYLELGKLSPAERDLAAAKHFIAPSQPGTGQGLLLREDGAAEVIVNEGEHFIIQAAAAGAALDTVWRTALQLDDTLESKLNFAFRDDFGYLTANPALTGTGLVAGVTLHLPGLVTQKRMQKIVQGITKFGFSVCGVYCRGNTYIGNIFQIANQITLGMSEDDVLTQLKKIVTQIVKEERNCRQQLLERDENGLRDGVLRSYGILSQAWLMEQEEAIRLLSDLRLGIDLGIIHERPSVYEALLFLCETAHLRQSGAGKNDDAEDRVRADIIRKTLAAYAI</sequence>
<feature type="binding site" evidence="5">
    <location>
        <begin position="205"/>
        <end position="210"/>
    </location>
    <ligand>
        <name>ATP</name>
        <dbReference type="ChEBI" id="CHEBI:30616"/>
    </ligand>
</feature>
<dbReference type="PANTHER" id="PTHR11547:SF38">
    <property type="entry name" value="ARGININE KINASE 1-RELATED"/>
    <property type="match status" value="1"/>
</dbReference>
<keyword evidence="4 5" id="KW-0067">ATP-binding</keyword>
<dbReference type="Pfam" id="PF00217">
    <property type="entry name" value="ATP-gua_Ptrans"/>
    <property type="match status" value="1"/>
</dbReference>
<keyword evidence="8" id="KW-1185">Reference proteome</keyword>
<comment type="caution">
    <text evidence="7">The sequence shown here is derived from an EMBL/GenBank/DDBJ whole genome shotgun (WGS) entry which is preliminary data.</text>
</comment>
<dbReference type="eggNOG" id="COG3869">
    <property type="taxonomic scope" value="Bacteria"/>
</dbReference>
<dbReference type="PATRIC" id="fig|1111454.3.peg.1937"/>
<evidence type="ECO:0000256" key="1">
    <source>
        <dbReference type="ARBA" id="ARBA00022679"/>
    </source>
</evidence>
<gene>
    <name evidence="7" type="ORF">HMPREF1250_1645</name>
</gene>
<dbReference type="GO" id="GO:0005524">
    <property type="term" value="F:ATP binding"/>
    <property type="evidence" value="ECO:0007669"/>
    <property type="project" value="UniProtKB-UniRule"/>
</dbReference>
<evidence type="ECO:0000256" key="5">
    <source>
        <dbReference type="PROSITE-ProRule" id="PRU00843"/>
    </source>
</evidence>